<protein>
    <recommendedName>
        <fullName evidence="1">DUF7168 domain-containing protein</fullName>
    </recommendedName>
</protein>
<organism evidence="2">
    <name type="scientific">uncultured Caudovirales phage</name>
    <dbReference type="NCBI Taxonomy" id="2100421"/>
    <lineage>
        <taxon>Viruses</taxon>
        <taxon>Duplodnaviria</taxon>
        <taxon>Heunggongvirae</taxon>
        <taxon>Uroviricota</taxon>
        <taxon>Caudoviricetes</taxon>
        <taxon>Peduoviridae</taxon>
        <taxon>Maltschvirus</taxon>
        <taxon>Maltschvirus maltsch</taxon>
    </lineage>
</organism>
<evidence type="ECO:0000259" key="1">
    <source>
        <dbReference type="Pfam" id="PF23771"/>
    </source>
</evidence>
<dbReference type="InterPro" id="IPR055592">
    <property type="entry name" value="DUF7168"/>
</dbReference>
<dbReference type="EMBL" id="LR797148">
    <property type="protein sequence ID" value="CAB4190038.1"/>
    <property type="molecule type" value="Genomic_DNA"/>
</dbReference>
<dbReference type="Pfam" id="PF23771">
    <property type="entry name" value="DUF7168"/>
    <property type="match status" value="1"/>
</dbReference>
<proteinExistence type="predicted"/>
<sequence>MGAGMNALALPLHADDVLLFTEIRTAMEMVARKYTLPLRSIEPLPSPEYSHSPLGDCSHDGNIRLVLRGMKDGIWDVDARREQDVWDTAAHELAHLKHFNHGVAFHEFEEEMRAALGNRQRDHRDRIMKKLVKLQASREGEAQLGNSAAAEAFAGMINKMLVENELNPSDLDYARSTDNDPVIEIPVNFGRYNHVEKKVRIAWEESLARVVAHAHLCTFLIRTGSNHITMVGTKSHATVAEYVYGTLAPLASKLADEEYYAFYAQLQRERKDTREVRGFRPAWLDAFIERISERFQESRAQAVAAAPEGTSQALMRLDGALQKTRKYIDDKFNKKRKYANPLNGGAKRHAEGRAWGRAAADRMILGRKGVNPSSNQGRLD</sequence>
<name>A0A6J5R8L4_9CAUD</name>
<accession>A0A6J5R8L4</accession>
<reference evidence="2" key="1">
    <citation type="submission" date="2020-05" db="EMBL/GenBank/DDBJ databases">
        <authorList>
            <person name="Chiriac C."/>
            <person name="Salcher M."/>
            <person name="Ghai R."/>
            <person name="Kavagutti S V."/>
        </authorList>
    </citation>
    <scope>NUCLEOTIDE SEQUENCE</scope>
</reference>
<evidence type="ECO:0000313" key="2">
    <source>
        <dbReference type="EMBL" id="CAB4190038.1"/>
    </source>
</evidence>
<feature type="domain" description="DUF7168" evidence="1">
    <location>
        <begin position="197"/>
        <end position="310"/>
    </location>
</feature>
<gene>
    <name evidence="2" type="ORF">UFOVP1196_27</name>
</gene>